<sequence>MGEPVPAHGQRKGPEEQRMQGHWLLAKMGKKVLRPGGWELTETLVKHLSIGAKDDLVEFGPGVGKTAELMLRAHPTSYIGVDPNDQVEASLLQVLERYPQARKVAANAMQTGLDDGCASVVIGEAMLTMQSRKEKLAIAREAFRLLRSGGRYAIHELAFIPDDCPESVQDEVGKALSLAIKVGARPMTVSDWKTLLEEAGFRVEMTTTRPMALLEPRRLINDEGFFGFLRFVFNVARNPAARKRILNMRATFSKHRENLAAIGAIAVKPEA</sequence>
<gene>
    <name evidence="2" type="ORF">HHJ74_02975</name>
</gene>
<name>A0A848RFN0_9ACTO</name>
<dbReference type="AlphaFoldDB" id="A0A848RFN0"/>
<proteinExistence type="predicted"/>
<dbReference type="EMBL" id="JABCUV010000002">
    <property type="protein sequence ID" value="NMW92680.1"/>
    <property type="molecule type" value="Genomic_DNA"/>
</dbReference>
<comment type="caution">
    <text evidence="2">The sequence shown here is derived from an EMBL/GenBank/DDBJ whole genome shotgun (WGS) entry which is preliminary data.</text>
</comment>
<dbReference type="RefSeq" id="WP_169764795.1">
    <property type="nucleotide sequence ID" value="NZ_CAMPUA010000003.1"/>
</dbReference>
<dbReference type="SUPFAM" id="SSF53335">
    <property type="entry name" value="S-adenosyl-L-methionine-dependent methyltransferases"/>
    <property type="match status" value="1"/>
</dbReference>
<evidence type="ECO:0000259" key="1">
    <source>
        <dbReference type="Pfam" id="PF08241"/>
    </source>
</evidence>
<keyword evidence="2" id="KW-0489">Methyltransferase</keyword>
<dbReference type="Pfam" id="PF08241">
    <property type="entry name" value="Methyltransf_11"/>
    <property type="match status" value="1"/>
</dbReference>
<dbReference type="Proteomes" id="UP000582487">
    <property type="component" value="Unassembled WGS sequence"/>
</dbReference>
<dbReference type="GO" id="GO:0008757">
    <property type="term" value="F:S-adenosylmethionine-dependent methyltransferase activity"/>
    <property type="evidence" value="ECO:0007669"/>
    <property type="project" value="InterPro"/>
</dbReference>
<accession>A0A848RFN0</accession>
<evidence type="ECO:0000313" key="3">
    <source>
        <dbReference type="Proteomes" id="UP000582487"/>
    </source>
</evidence>
<protein>
    <submittedName>
        <fullName evidence="2">Methyltransferase domain-containing protein</fullName>
    </submittedName>
</protein>
<dbReference type="Gene3D" id="3.40.50.150">
    <property type="entry name" value="Vaccinia Virus protein VP39"/>
    <property type="match status" value="1"/>
</dbReference>
<dbReference type="InterPro" id="IPR013216">
    <property type="entry name" value="Methyltransf_11"/>
</dbReference>
<dbReference type="GO" id="GO:0032259">
    <property type="term" value="P:methylation"/>
    <property type="evidence" value="ECO:0007669"/>
    <property type="project" value="UniProtKB-KW"/>
</dbReference>
<reference evidence="2 3" key="1">
    <citation type="submission" date="2020-04" db="EMBL/GenBank/DDBJ databases">
        <title>Antimicrobial susceptibility and clonality of vaginal-derived multi-drug resistant Mobiluncus isolates in China.</title>
        <authorList>
            <person name="Zhang X."/>
        </authorList>
    </citation>
    <scope>NUCLEOTIDE SEQUENCE [LARGE SCALE GENOMIC DNA]</scope>
    <source>
        <strain evidence="2 3">7</strain>
    </source>
</reference>
<evidence type="ECO:0000313" key="2">
    <source>
        <dbReference type="EMBL" id="NMW92680.1"/>
    </source>
</evidence>
<dbReference type="InterPro" id="IPR029063">
    <property type="entry name" value="SAM-dependent_MTases_sf"/>
</dbReference>
<keyword evidence="2" id="KW-0808">Transferase</keyword>
<organism evidence="2 3">
    <name type="scientific">Mobiluncus mulieris</name>
    <dbReference type="NCBI Taxonomy" id="2052"/>
    <lineage>
        <taxon>Bacteria</taxon>
        <taxon>Bacillati</taxon>
        <taxon>Actinomycetota</taxon>
        <taxon>Actinomycetes</taxon>
        <taxon>Actinomycetales</taxon>
        <taxon>Actinomycetaceae</taxon>
        <taxon>Mobiluncus</taxon>
    </lineage>
</organism>
<feature type="domain" description="Methyltransferase type 11" evidence="1">
    <location>
        <begin position="58"/>
        <end position="154"/>
    </location>
</feature>